<reference evidence="2 3" key="1">
    <citation type="submission" date="2016-09" db="EMBL/GenBank/DDBJ databases">
        <authorList>
            <person name="Capua I."/>
            <person name="De Benedictis P."/>
            <person name="Joannis T."/>
            <person name="Lombin L.H."/>
            <person name="Cattoli G."/>
        </authorList>
    </citation>
    <scope>NUCLEOTIDE SEQUENCE [LARGE SCALE GENOMIC DNA]</scope>
    <source>
        <strain evidence="2 3">GluBS11</strain>
    </source>
</reference>
<evidence type="ECO:0000313" key="3">
    <source>
        <dbReference type="Proteomes" id="UP000199315"/>
    </source>
</evidence>
<keyword evidence="1" id="KW-0812">Transmembrane</keyword>
<keyword evidence="1" id="KW-0472">Membrane</keyword>
<feature type="transmembrane region" description="Helical" evidence="1">
    <location>
        <begin position="12"/>
        <end position="33"/>
    </location>
</feature>
<proteinExistence type="predicted"/>
<dbReference type="Proteomes" id="UP000199315">
    <property type="component" value="Unassembled WGS sequence"/>
</dbReference>
<evidence type="ECO:0000256" key="1">
    <source>
        <dbReference type="SAM" id="Phobius"/>
    </source>
</evidence>
<sequence>MKKNILAKSIRRFYLIKLFPATLFLVFVILIWLNYPFKEIFFPDTVNSINDINEHYYSKKEFIRIDPPTLYYTGYDYKRHGDVEGSYYYTFIDEKCVFFLLSPDTNKTESPELTDLSIKGRLIRGSSSYKELVEHVAEDLSWTVKGLKSVTSPIVISEIDYFIPESILFLILLSVSSVPAFYYFVSRAIFVIAPQFSPSCMHMRRMGRRSALLKQADHEFLSESVFSTDTLFLTSNYLIEISARGIAAVPLRSILWIYKHSVMTRFLWFPPKLTYTIRIVSLYGISDHAKLEKTHADEILSKIEAACPDVISGFSEEKRKLIKEKRKALKRKH</sequence>
<dbReference type="OrthoDB" id="1930829at2"/>
<organism evidence="2 3">
    <name type="scientific">Anaerobium acetethylicum</name>
    <dbReference type="NCBI Taxonomy" id="1619234"/>
    <lineage>
        <taxon>Bacteria</taxon>
        <taxon>Bacillati</taxon>
        <taxon>Bacillota</taxon>
        <taxon>Clostridia</taxon>
        <taxon>Lachnospirales</taxon>
        <taxon>Lachnospiraceae</taxon>
        <taxon>Anaerobium</taxon>
    </lineage>
</organism>
<name>A0A1D3TVV7_9FIRM</name>
<dbReference type="RefSeq" id="WP_091235261.1">
    <property type="nucleotide sequence ID" value="NZ_FMKA01000019.1"/>
</dbReference>
<dbReference type="AlphaFoldDB" id="A0A1D3TVV7"/>
<accession>A0A1D3TVV7</accession>
<keyword evidence="3" id="KW-1185">Reference proteome</keyword>
<protein>
    <submittedName>
        <fullName evidence="2">Uncharacterized protein</fullName>
    </submittedName>
</protein>
<dbReference type="EMBL" id="FMKA01000019">
    <property type="protein sequence ID" value="SCP98316.1"/>
    <property type="molecule type" value="Genomic_DNA"/>
</dbReference>
<evidence type="ECO:0000313" key="2">
    <source>
        <dbReference type="EMBL" id="SCP98316.1"/>
    </source>
</evidence>
<dbReference type="STRING" id="1619234.SAMN05421730_101925"/>
<keyword evidence="1" id="KW-1133">Transmembrane helix</keyword>
<gene>
    <name evidence="2" type="ORF">SAMN05421730_101925</name>
</gene>